<evidence type="ECO:0000313" key="2">
    <source>
        <dbReference type="Proteomes" id="UP000190965"/>
    </source>
</evidence>
<dbReference type="Proteomes" id="UP000190965">
    <property type="component" value="Unassembled WGS sequence"/>
</dbReference>
<sequence>MVELTKTVIGDLESLESIEHAISLVCKAPSAPLQVPKDAVNKYKGAMHDASRLQMLTTWARVADSSILNFHKSNSAKSVLADLGTYSPGIAVARLAMGIKVGDEYISRREALRSATTKMINTDVGNMNNIIHGRTIDLPCVSGVNVQYLKPLFAARDKTAVRDKSGMREMLGQLFGIINKKDAGLIPDTFIDACSIFTSELFLNTQEHATTDHRGEPYDGHVEGMIVSWDEMEARFFKKDFEGHQRLREFWEREKVTIRGSEGIRCLQLSFFDTGPGFASRHSGLDVDDLSIAEERTYLSKCLLKNITTKNQTGSGGGLALVLEELRTIGGLIRIRSGRLSIFNCFRKDQLDSIHSFDDWSDKGLGKVSGALVSILVPLRRQ</sequence>
<accession>A0A1T2YVN9</accession>
<dbReference type="AlphaFoldDB" id="A0A1T2YVN9"/>
<name>A0A1T2YVN9_PSEFL</name>
<gene>
    <name evidence="1" type="ORF">BFW87_08810</name>
</gene>
<evidence type="ECO:0000313" key="1">
    <source>
        <dbReference type="EMBL" id="OPA96421.1"/>
    </source>
</evidence>
<organism evidence="1 2">
    <name type="scientific">Pseudomonas fluorescens</name>
    <dbReference type="NCBI Taxonomy" id="294"/>
    <lineage>
        <taxon>Bacteria</taxon>
        <taxon>Pseudomonadati</taxon>
        <taxon>Pseudomonadota</taxon>
        <taxon>Gammaproteobacteria</taxon>
        <taxon>Pseudomonadales</taxon>
        <taxon>Pseudomonadaceae</taxon>
        <taxon>Pseudomonas</taxon>
    </lineage>
</organism>
<dbReference type="EMBL" id="MSDF01000014">
    <property type="protein sequence ID" value="OPA96421.1"/>
    <property type="molecule type" value="Genomic_DNA"/>
</dbReference>
<reference evidence="1 2" key="1">
    <citation type="submission" date="2016-12" db="EMBL/GenBank/DDBJ databases">
        <title>Draft genome sequences of seven strains of Pseudomonas fluorescens that produce 4-formylaminooxyvinylglycine.</title>
        <authorList>
            <person name="Okrent R.A."/>
            <person name="Manning V.A."/>
            <person name="Trippe K.M."/>
        </authorList>
    </citation>
    <scope>NUCLEOTIDE SEQUENCE [LARGE SCALE GENOMIC DNA]</scope>
    <source>
        <strain evidence="1 2">P5A</strain>
    </source>
</reference>
<protein>
    <recommendedName>
        <fullName evidence="3">ATP-binding protein</fullName>
    </recommendedName>
</protein>
<evidence type="ECO:0008006" key="3">
    <source>
        <dbReference type="Google" id="ProtNLM"/>
    </source>
</evidence>
<proteinExistence type="predicted"/>
<comment type="caution">
    <text evidence="1">The sequence shown here is derived from an EMBL/GenBank/DDBJ whole genome shotgun (WGS) entry which is preliminary data.</text>
</comment>